<evidence type="ECO:0000313" key="16">
    <source>
        <dbReference type="EMBL" id="KAK6493243.1"/>
    </source>
</evidence>
<comment type="catalytic activity">
    <reaction evidence="14">
        <text>a very-long-chain (3R)-3-hydroxyacyl-CoA = a very-long-chain (2E)-enoyl-CoA + H2O</text>
        <dbReference type="Rhea" id="RHEA:45812"/>
        <dbReference type="ChEBI" id="CHEBI:15377"/>
        <dbReference type="ChEBI" id="CHEBI:83728"/>
        <dbReference type="ChEBI" id="CHEBI:85440"/>
        <dbReference type="EC" id="4.2.1.134"/>
    </reaction>
    <physiologicalReaction direction="left-to-right" evidence="14">
        <dbReference type="Rhea" id="RHEA:45813"/>
    </physiologicalReaction>
</comment>
<reference evidence="16 17" key="1">
    <citation type="submission" date="2021-05" db="EMBL/GenBank/DDBJ databases">
        <authorList>
            <person name="Zahm M."/>
            <person name="Klopp C."/>
            <person name="Cabau C."/>
            <person name="Kuhl H."/>
            <person name="Suciu R."/>
            <person name="Ciorpac M."/>
            <person name="Holostenco D."/>
            <person name="Gessner J."/>
            <person name="Wuertz S."/>
            <person name="Hohne C."/>
            <person name="Stock M."/>
            <person name="Gislard M."/>
            <person name="Lluch J."/>
            <person name="Milhes M."/>
            <person name="Lampietro C."/>
            <person name="Lopez Roques C."/>
            <person name="Donnadieu C."/>
            <person name="Du K."/>
            <person name="Schartl M."/>
            <person name="Guiguen Y."/>
        </authorList>
    </citation>
    <scope>NUCLEOTIDE SEQUENCE [LARGE SCALE GENOMIC DNA]</scope>
    <source>
        <strain evidence="16">Hh-F2</strain>
        <tissue evidence="16">Blood</tissue>
    </source>
</reference>
<evidence type="ECO:0000256" key="10">
    <source>
        <dbReference type="ARBA" id="ARBA00023136"/>
    </source>
</evidence>
<keyword evidence="11 15" id="KW-0275">Fatty acid biosynthesis</keyword>
<evidence type="ECO:0000256" key="9">
    <source>
        <dbReference type="ARBA" id="ARBA00023098"/>
    </source>
</evidence>
<comment type="pathway">
    <text evidence="2 15">Lipid metabolism; fatty acid biosynthesis.</text>
</comment>
<evidence type="ECO:0000256" key="11">
    <source>
        <dbReference type="ARBA" id="ARBA00023160"/>
    </source>
</evidence>
<keyword evidence="8 15" id="KW-1133">Transmembrane helix</keyword>
<accession>A0ABR1A831</accession>
<evidence type="ECO:0000256" key="3">
    <source>
        <dbReference type="ARBA" id="ARBA00007811"/>
    </source>
</evidence>
<evidence type="ECO:0000256" key="13">
    <source>
        <dbReference type="ARBA" id="ARBA00023688"/>
    </source>
</evidence>
<evidence type="ECO:0000256" key="4">
    <source>
        <dbReference type="ARBA" id="ARBA00013122"/>
    </source>
</evidence>
<evidence type="ECO:0000256" key="7">
    <source>
        <dbReference type="ARBA" id="ARBA00022832"/>
    </source>
</evidence>
<evidence type="ECO:0000256" key="14">
    <source>
        <dbReference type="ARBA" id="ARBA00023727"/>
    </source>
</evidence>
<comment type="similarity">
    <text evidence="3 15">Belongs to the very long-chain fatty acids dehydratase HACD family.</text>
</comment>
<dbReference type="EMBL" id="JAHFZB010000002">
    <property type="protein sequence ID" value="KAK6493243.1"/>
    <property type="molecule type" value="Genomic_DNA"/>
</dbReference>
<comment type="caution">
    <text evidence="15">Lacks conserved residue(s) required for the propagation of feature annotation.</text>
</comment>
<comment type="subcellular location">
    <subcellularLocation>
        <location evidence="15">Endoplasmic reticulum membrane</location>
        <topology evidence="15">Multi-pass membrane protein</topology>
    </subcellularLocation>
    <subcellularLocation>
        <location evidence="1">Membrane</location>
        <topology evidence="1">Multi-pass membrane protein</topology>
    </subcellularLocation>
</comment>
<protein>
    <recommendedName>
        <fullName evidence="4 15">Very-long-chain (3R)-3-hydroxyacyl-CoA dehydratase</fullName>
        <ecNumber evidence="4 15">4.2.1.134</ecNumber>
    </recommendedName>
</protein>
<keyword evidence="12 15" id="KW-0456">Lyase</keyword>
<comment type="catalytic activity">
    <reaction evidence="13">
        <text>(3R)-hydroxyhexadecanoyl-CoA = (2E)-hexadecenoyl-CoA + H2O</text>
        <dbReference type="Rhea" id="RHEA:39159"/>
        <dbReference type="ChEBI" id="CHEBI:15377"/>
        <dbReference type="ChEBI" id="CHEBI:61526"/>
        <dbReference type="ChEBI" id="CHEBI:74278"/>
    </reaction>
    <physiologicalReaction direction="left-to-right" evidence="13">
        <dbReference type="Rhea" id="RHEA:39160"/>
    </physiologicalReaction>
</comment>
<keyword evidence="9 15" id="KW-0443">Lipid metabolism</keyword>
<keyword evidence="5 15" id="KW-0444">Lipid biosynthesis</keyword>
<gene>
    <name evidence="16" type="ORF">HHUSO_G2782</name>
</gene>
<evidence type="ECO:0000256" key="8">
    <source>
        <dbReference type="ARBA" id="ARBA00022989"/>
    </source>
</evidence>
<sequence length="255" mass="29407">MASSSESANKEDGGRHSSQPIFKLLAVPSQNYRHNIRIIYLFIYNLLQFCGHSWIFSNMTVRFFSFGEVALADTFYSIGVVMSFCQLLSVLELCHILDGIENSWLLPRVLQVLERNVLLFVVIASQEEVQSKYIVCVLFYLWSMLDLLKYPYDLLSLISTPFYTIAWIRHTLCIPLYPLAILAEVVTIYQSLPYFETLGTFSFELTFPVPLFIHFTYVLQFYMPVLAIGGGIHVSNLLLERSQHLGDYNKEKKNN</sequence>
<evidence type="ECO:0000313" key="17">
    <source>
        <dbReference type="Proteomes" id="UP001369086"/>
    </source>
</evidence>
<evidence type="ECO:0000256" key="12">
    <source>
        <dbReference type="ARBA" id="ARBA00023239"/>
    </source>
</evidence>
<name>A0ABR1A831_HUSHU</name>
<feature type="transmembrane region" description="Helical" evidence="15">
    <location>
        <begin position="75"/>
        <end position="97"/>
    </location>
</feature>
<keyword evidence="7 15" id="KW-0276">Fatty acid metabolism</keyword>
<keyword evidence="15" id="KW-0256">Endoplasmic reticulum</keyword>
<keyword evidence="17" id="KW-1185">Reference proteome</keyword>
<dbReference type="PANTHER" id="PTHR11035">
    <property type="entry name" value="VERY-LONG-CHAIN (3R)-3-HYDROXYACYL-COA DEHYDRATASE"/>
    <property type="match status" value="1"/>
</dbReference>
<evidence type="ECO:0000256" key="15">
    <source>
        <dbReference type="RuleBase" id="RU363109"/>
    </source>
</evidence>
<organism evidence="16 17">
    <name type="scientific">Huso huso</name>
    <name type="common">Beluga</name>
    <name type="synonym">Acipenser huso</name>
    <dbReference type="NCBI Taxonomy" id="61971"/>
    <lineage>
        <taxon>Eukaryota</taxon>
        <taxon>Metazoa</taxon>
        <taxon>Chordata</taxon>
        <taxon>Craniata</taxon>
        <taxon>Vertebrata</taxon>
        <taxon>Euteleostomi</taxon>
        <taxon>Actinopterygii</taxon>
        <taxon>Chondrostei</taxon>
        <taxon>Acipenseriformes</taxon>
        <taxon>Acipenseridae</taxon>
        <taxon>Huso</taxon>
    </lineage>
</organism>
<evidence type="ECO:0000256" key="5">
    <source>
        <dbReference type="ARBA" id="ARBA00022516"/>
    </source>
</evidence>
<comment type="caution">
    <text evidence="16">The sequence shown here is derived from an EMBL/GenBank/DDBJ whole genome shotgun (WGS) entry which is preliminary data.</text>
</comment>
<evidence type="ECO:0000256" key="6">
    <source>
        <dbReference type="ARBA" id="ARBA00022692"/>
    </source>
</evidence>
<dbReference type="PANTHER" id="PTHR11035:SF16">
    <property type="entry name" value="VERY-LONG-CHAIN (3R)-3-HYDROXYACYL-COA DEHYDRATASE 4"/>
    <property type="match status" value="1"/>
</dbReference>
<proteinExistence type="inferred from homology"/>
<dbReference type="InterPro" id="IPR007482">
    <property type="entry name" value="Tyr_Pase-like_PTPLA"/>
</dbReference>
<evidence type="ECO:0000256" key="1">
    <source>
        <dbReference type="ARBA" id="ARBA00004141"/>
    </source>
</evidence>
<feature type="transmembrane region" description="Helical" evidence="15">
    <location>
        <begin position="221"/>
        <end position="239"/>
    </location>
</feature>
<evidence type="ECO:0000256" key="2">
    <source>
        <dbReference type="ARBA" id="ARBA00005194"/>
    </source>
</evidence>
<keyword evidence="6 15" id="KW-0812">Transmembrane</keyword>
<dbReference type="Proteomes" id="UP001369086">
    <property type="component" value="Unassembled WGS sequence"/>
</dbReference>
<comment type="function">
    <text evidence="15">Catalyzes the third of the four reactions of the long-chain fatty acids elongation cycle. This endoplasmic reticulum-bound enzymatic process, allows the addition of two carbons to the chain of long- and very long-chain fatty acids/VLCFAs per cycle. This enzyme catalyzes the dehydration of the 3-hydroxyacyl-CoA intermediate into trans-2,3-enoyl-CoA, within each cycle of fatty acid elongation. Thereby, it participates to the production of VLCFAs of different chain lengths that are involved in multiple biological processes as precursors of membrane lipids and lipid mediators.</text>
</comment>
<keyword evidence="10 15" id="KW-0472">Membrane</keyword>
<feature type="transmembrane region" description="Helical" evidence="15">
    <location>
        <begin position="38"/>
        <end position="55"/>
    </location>
</feature>
<dbReference type="EC" id="4.2.1.134" evidence="4 15"/>
<dbReference type="Pfam" id="PF04387">
    <property type="entry name" value="PTPLA"/>
    <property type="match status" value="1"/>
</dbReference>